<gene>
    <name evidence="13" type="primary">HST6</name>
    <name evidence="13" type="ORF">CcaverHIS019_0608070</name>
</gene>
<keyword evidence="6" id="KW-0067">ATP-binding</keyword>
<evidence type="ECO:0000256" key="7">
    <source>
        <dbReference type="ARBA" id="ARBA00022989"/>
    </source>
</evidence>
<evidence type="ECO:0000256" key="6">
    <source>
        <dbReference type="ARBA" id="ARBA00022840"/>
    </source>
</evidence>
<keyword evidence="2" id="KW-0813">Transport</keyword>
<evidence type="ECO:0000256" key="9">
    <source>
        <dbReference type="SAM" id="MobiDB-lite"/>
    </source>
</evidence>
<dbReference type="CDD" id="cd18577">
    <property type="entry name" value="ABC_6TM_Pgp_ABCB1_D1_like"/>
    <property type="match status" value="1"/>
</dbReference>
<feature type="domain" description="ABC transmembrane type-1" evidence="12">
    <location>
        <begin position="1032"/>
        <end position="1315"/>
    </location>
</feature>
<dbReference type="InterPro" id="IPR011527">
    <property type="entry name" value="ABC1_TM_dom"/>
</dbReference>
<dbReference type="Gene3D" id="1.20.1560.10">
    <property type="entry name" value="ABC transporter type 1, transmembrane domain"/>
    <property type="match status" value="2"/>
</dbReference>
<feature type="transmembrane region" description="Helical" evidence="10">
    <location>
        <begin position="1249"/>
        <end position="1271"/>
    </location>
</feature>
<dbReference type="GO" id="GO:0005524">
    <property type="term" value="F:ATP binding"/>
    <property type="evidence" value="ECO:0007669"/>
    <property type="project" value="UniProtKB-KW"/>
</dbReference>
<dbReference type="Gene3D" id="3.40.50.300">
    <property type="entry name" value="P-loop containing nucleotide triphosphate hydrolases"/>
    <property type="match status" value="3"/>
</dbReference>
<dbReference type="SUPFAM" id="SSF52540">
    <property type="entry name" value="P-loop containing nucleoside triphosphate hydrolases"/>
    <property type="match status" value="2"/>
</dbReference>
<dbReference type="Proteomes" id="UP001233271">
    <property type="component" value="Chromosome 6"/>
</dbReference>
<feature type="compositionally biased region" description="Basic and acidic residues" evidence="9">
    <location>
        <begin position="124"/>
        <end position="134"/>
    </location>
</feature>
<dbReference type="PROSITE" id="PS50893">
    <property type="entry name" value="ABC_TRANSPORTER_2"/>
    <property type="match status" value="2"/>
</dbReference>
<dbReference type="InterPro" id="IPR017871">
    <property type="entry name" value="ABC_transporter-like_CS"/>
</dbReference>
<dbReference type="InterPro" id="IPR036640">
    <property type="entry name" value="ABC1_TM_sf"/>
</dbReference>
<feature type="compositionally biased region" description="Polar residues" evidence="9">
    <location>
        <begin position="54"/>
        <end position="63"/>
    </location>
</feature>
<dbReference type="SUPFAM" id="SSF90123">
    <property type="entry name" value="ABC transporter transmembrane region"/>
    <property type="match status" value="2"/>
</dbReference>
<feature type="compositionally biased region" description="Low complexity" evidence="9">
    <location>
        <begin position="1"/>
        <end position="10"/>
    </location>
</feature>
<keyword evidence="4 10" id="KW-0812">Transmembrane</keyword>
<feature type="domain" description="ABC transporter" evidence="11">
    <location>
        <begin position="608"/>
        <end position="860"/>
    </location>
</feature>
<keyword evidence="14" id="KW-1185">Reference proteome</keyword>
<name>A0AA48L9J3_9TREE</name>
<keyword evidence="3" id="KW-1003">Cell membrane</keyword>
<feature type="compositionally biased region" description="Pro residues" evidence="9">
    <location>
        <begin position="11"/>
        <end position="20"/>
    </location>
</feature>
<dbReference type="PANTHER" id="PTHR43394">
    <property type="entry name" value="ATP-DEPENDENT PERMEASE MDL1, MITOCHONDRIAL"/>
    <property type="match status" value="1"/>
</dbReference>
<keyword evidence="8 10" id="KW-0472">Membrane</keyword>
<feature type="transmembrane region" description="Helical" evidence="10">
    <location>
        <begin position="512"/>
        <end position="535"/>
    </location>
</feature>
<protein>
    <recommendedName>
        <fullName evidence="15">P-loop containing nucleoside triphosphate hydrolase protein</fullName>
    </recommendedName>
</protein>
<feature type="region of interest" description="Disordered" evidence="9">
    <location>
        <begin position="912"/>
        <end position="931"/>
    </location>
</feature>
<dbReference type="InterPro" id="IPR003439">
    <property type="entry name" value="ABC_transporter-like_ATP-bd"/>
</dbReference>
<evidence type="ECO:0000256" key="5">
    <source>
        <dbReference type="ARBA" id="ARBA00022741"/>
    </source>
</evidence>
<dbReference type="GO" id="GO:0015421">
    <property type="term" value="F:ABC-type oligopeptide transporter activity"/>
    <property type="evidence" value="ECO:0007669"/>
    <property type="project" value="TreeGrafter"/>
</dbReference>
<dbReference type="InterPro" id="IPR003593">
    <property type="entry name" value="AAA+_ATPase"/>
</dbReference>
<feature type="transmembrane region" description="Helical" evidence="10">
    <location>
        <begin position="1143"/>
        <end position="1166"/>
    </location>
</feature>
<evidence type="ECO:0000256" key="4">
    <source>
        <dbReference type="ARBA" id="ARBA00022692"/>
    </source>
</evidence>
<evidence type="ECO:0000256" key="2">
    <source>
        <dbReference type="ARBA" id="ARBA00022448"/>
    </source>
</evidence>
<dbReference type="GeneID" id="85498218"/>
<feature type="transmembrane region" description="Helical" evidence="10">
    <location>
        <begin position="1172"/>
        <end position="1195"/>
    </location>
</feature>
<dbReference type="GO" id="GO:0090374">
    <property type="term" value="P:oligopeptide export from mitochondrion"/>
    <property type="evidence" value="ECO:0007669"/>
    <property type="project" value="TreeGrafter"/>
</dbReference>
<feature type="transmembrane region" description="Helical" evidence="10">
    <location>
        <begin position="1030"/>
        <end position="1053"/>
    </location>
</feature>
<dbReference type="CDD" id="cd18578">
    <property type="entry name" value="ABC_6TM_Pgp_ABCB1_D2_like"/>
    <property type="match status" value="1"/>
</dbReference>
<dbReference type="GO" id="GO:0005743">
    <property type="term" value="C:mitochondrial inner membrane"/>
    <property type="evidence" value="ECO:0007669"/>
    <property type="project" value="TreeGrafter"/>
</dbReference>
<feature type="transmembrane region" description="Helical" evidence="10">
    <location>
        <begin position="325"/>
        <end position="346"/>
    </location>
</feature>
<dbReference type="Pfam" id="PF00664">
    <property type="entry name" value="ABC_membrane"/>
    <property type="match status" value="2"/>
</dbReference>
<dbReference type="RefSeq" id="XP_060459613.1">
    <property type="nucleotide sequence ID" value="XM_060603306.1"/>
</dbReference>
<evidence type="ECO:0000256" key="1">
    <source>
        <dbReference type="ARBA" id="ARBA00004651"/>
    </source>
</evidence>
<feature type="region of interest" description="Disordered" evidence="9">
    <location>
        <begin position="1"/>
        <end position="186"/>
    </location>
</feature>
<feature type="domain" description="ABC transporter" evidence="11">
    <location>
        <begin position="1348"/>
        <end position="1582"/>
    </location>
</feature>
<evidence type="ECO:0000256" key="8">
    <source>
        <dbReference type="ARBA" id="ARBA00023136"/>
    </source>
</evidence>
<keyword evidence="7 10" id="KW-1133">Transmembrane helix</keyword>
<accession>A0AA48L9J3</accession>
<feature type="transmembrane region" description="Helical" evidence="10">
    <location>
        <begin position="403"/>
        <end position="427"/>
    </location>
</feature>
<organism evidence="13 14">
    <name type="scientific">Cutaneotrichosporon cavernicola</name>
    <dbReference type="NCBI Taxonomy" id="279322"/>
    <lineage>
        <taxon>Eukaryota</taxon>
        <taxon>Fungi</taxon>
        <taxon>Dikarya</taxon>
        <taxon>Basidiomycota</taxon>
        <taxon>Agaricomycotina</taxon>
        <taxon>Tremellomycetes</taxon>
        <taxon>Trichosporonales</taxon>
        <taxon>Trichosporonaceae</taxon>
        <taxon>Cutaneotrichosporon</taxon>
    </lineage>
</organism>
<dbReference type="Pfam" id="PF00005">
    <property type="entry name" value="ABC_tran"/>
    <property type="match status" value="2"/>
</dbReference>
<dbReference type="PROSITE" id="PS00211">
    <property type="entry name" value="ABC_TRANSPORTER_1"/>
    <property type="match status" value="1"/>
</dbReference>
<dbReference type="GO" id="GO:0016887">
    <property type="term" value="F:ATP hydrolysis activity"/>
    <property type="evidence" value="ECO:0007669"/>
    <property type="project" value="InterPro"/>
</dbReference>
<evidence type="ECO:0000256" key="10">
    <source>
        <dbReference type="SAM" id="Phobius"/>
    </source>
</evidence>
<dbReference type="SMART" id="SM00382">
    <property type="entry name" value="AAA"/>
    <property type="match status" value="2"/>
</dbReference>
<evidence type="ECO:0000313" key="13">
    <source>
        <dbReference type="EMBL" id="BEI94348.1"/>
    </source>
</evidence>
<dbReference type="EMBL" id="AP028217">
    <property type="protein sequence ID" value="BEI94348.1"/>
    <property type="molecule type" value="Genomic_DNA"/>
</dbReference>
<reference evidence="13" key="1">
    <citation type="journal article" date="2023" name="BMC Genomics">
        <title>Chromosome-level genome assemblies of Cutaneotrichosporon spp. (Trichosporonales, Basidiomycota) reveal imbalanced evolution between nucleotide sequences and chromosome synteny.</title>
        <authorList>
            <person name="Kobayashi Y."/>
            <person name="Kayamori A."/>
            <person name="Aoki K."/>
            <person name="Shiwa Y."/>
            <person name="Matsutani M."/>
            <person name="Fujita N."/>
            <person name="Sugita T."/>
            <person name="Iwasaki W."/>
            <person name="Tanaka N."/>
            <person name="Takashima M."/>
        </authorList>
    </citation>
    <scope>NUCLEOTIDE SEQUENCE</scope>
    <source>
        <strain evidence="13">HIS019</strain>
    </source>
</reference>
<evidence type="ECO:0000259" key="12">
    <source>
        <dbReference type="PROSITE" id="PS50929"/>
    </source>
</evidence>
<dbReference type="PROSITE" id="PS50929">
    <property type="entry name" value="ABC_TM1F"/>
    <property type="match status" value="2"/>
</dbReference>
<sequence length="1586" mass="171776">MALQPTQATPTPAPSSPPIKPTRSPSRQSQLSGDSAERKTLQQDAIKREPDGPSSLQTENLVTPENPLSHKKGPREGPQPKDKEPAGPKSPKTLSIREARARDSIDLTQKRWSPQSGVVIEGLDVNKKPDKAAHAADTPEPLTNTRELSRASLEPPDDTRRKSGRARTQPGYVHSTRSPPSSVKGPLEGIEEQYRAIAAAHMAATESQRTSTRLSAASPPITPALSFKAASIPEVFMRPMSRPPPPPPIQPSFRQFYSLIPIGPRLGYLLPAIMASLVAAAVQPFISTVIGSAFGALAAFPPYQAATHEQKVTLLRVVGTASLKLVGAGGVFALSEYGVFVGWTYFGETSTAYLRRRVYDGVRSKSMAWYDTGMGTAEAAGGDAVGSGGLMGKFARETDDVRIASSLSTGLLVQNIASFIACFVLGLIKLPTLAIVTLSSLPFLAALNALTERSANKSQTTERRAFAEAATTAERTAAAIATVKAHNAQSAEVARFNTLVVKAKGQLVRQALVWAQCMGLNDFLVMLMFIVGFWYGAILVNKGKATVADVMTVFFSCLLGAAALQTAPPQLMIVNKGKASLASLLTVIQEVDEERPAARKVVRLKGEFEFKSLFFAYPSRPRQLVLRGVDLFLPCGELTFIVGGSGSGKSTIAHLLLRLYSPSPGAGEINLDEHPLSSYDPKFTNGHIAAVSQGCLIFDMSVHDNVAMGVLGADASTYGRTRKLEDVTRDEVVDACRMALIHEFIETLPKGYDTMLGNGGNALSGGQKQRLAIARARIRDPAVLILDEATAALDATSRVEVFEAVRAWRKDSTTIVITHDLSQIKDNDFLYVMQDGSVVQQGFRRDLTHGVFAAMAAEQSVAPLLPKLDFSWRAAEIDEDEEEEEDLDELARIHTTTLRMSLLPLPRRHSVVGTRPRSMSLGRPRTGSLNKAPERWRASIHSFSQVTKTGSHTSIPTKLRPSIDRRSVDCRSIDLRSSADKETFEQVEDKDISHPEHRPSVAWQDTDELKVYGFFRLMWRFLPTLPHKGILLFGTITSIARGIATPIWSFFLAQLMALLGTGSNGEVAKKSAILIAIIVGQGLAVFGQHASLASLGAIWTARLRSQSYAVVLAQDKGWFDRDENNPSRIVQGLIKDVDDMRHLVATVLPRTIVAVCMVALGFTWAMVVGWQLTLVGLGLFPLFGVIGFVSSTMFSRAEVYNKARREAVSRLFFEAVANVRGIRAMALEQSFTQRFMSESAEARTHAQRAIWSTALGSAFNCAMPLFAQALLNYVGAIFLRNGTMDLAAMLKVYALVLFSVTFAVSLLGFMPLLIKAKVAAADFERFRTLSPTTSESIGTAKFPISGDISFQNVLFRYPTRPDTVFTDLSLTLTSGEAVAIVGPSGAGKSTIAALLQRLYFPTAGAIKLGNYDLSTADIKTVREGIAIVSQTPHLFDASVADNIRYGGSAPLEEVMAAAKVARIHDFVAGLPQGYETKLGENAALISGGQAQRLQIARAMLRHAKVLILDEATSALDVENQAGILDTLLALKKYHTTIFITHSVDVMRRCDRIICLGDGRVAEDGTYAGLIASGGEFAQLLKTGEWQ</sequence>
<evidence type="ECO:0000259" key="11">
    <source>
        <dbReference type="PROSITE" id="PS50893"/>
    </source>
</evidence>
<dbReference type="InterPro" id="IPR027417">
    <property type="entry name" value="P-loop_NTPase"/>
</dbReference>
<feature type="compositionally biased region" description="Basic and acidic residues" evidence="9">
    <location>
        <begin position="35"/>
        <end position="51"/>
    </location>
</feature>
<dbReference type="FunFam" id="3.40.50.300:FF:000221">
    <property type="entry name" value="Multidrug ABC transporter ATP-binding protein"/>
    <property type="match status" value="1"/>
</dbReference>
<dbReference type="GO" id="GO:0005886">
    <property type="term" value="C:plasma membrane"/>
    <property type="evidence" value="ECO:0007669"/>
    <property type="project" value="UniProtKB-SubCell"/>
</dbReference>
<feature type="domain" description="ABC transmembrane type-1" evidence="12">
    <location>
        <begin position="272"/>
        <end position="576"/>
    </location>
</feature>
<evidence type="ECO:0000256" key="3">
    <source>
        <dbReference type="ARBA" id="ARBA00022475"/>
    </source>
</evidence>
<proteinExistence type="predicted"/>
<feature type="compositionally biased region" description="Basic and acidic residues" evidence="9">
    <location>
        <begin position="95"/>
        <end position="109"/>
    </location>
</feature>
<dbReference type="InterPro" id="IPR039421">
    <property type="entry name" value="Type_1_exporter"/>
</dbReference>
<keyword evidence="5" id="KW-0547">Nucleotide-binding</keyword>
<dbReference type="KEGG" id="ccac:CcaHIS019_0608070"/>
<feature type="compositionally biased region" description="Polar residues" evidence="9">
    <location>
        <begin position="23"/>
        <end position="33"/>
    </location>
</feature>
<dbReference type="FunFam" id="3.40.50.300:FF:001471">
    <property type="entry name" value="P-loop containing nucleoside triphosphate hydrolase protein"/>
    <property type="match status" value="1"/>
</dbReference>
<feature type="transmembrane region" description="Helical" evidence="10">
    <location>
        <begin position="547"/>
        <end position="567"/>
    </location>
</feature>
<comment type="subcellular location">
    <subcellularLocation>
        <location evidence="1">Cell membrane</location>
        <topology evidence="1">Multi-pass membrane protein</topology>
    </subcellularLocation>
</comment>
<dbReference type="PANTHER" id="PTHR43394:SF15">
    <property type="entry name" value="ALPHA-FACTOR-TRANSPORTING ATPASE"/>
    <property type="match status" value="1"/>
</dbReference>
<evidence type="ECO:0000313" key="14">
    <source>
        <dbReference type="Proteomes" id="UP001233271"/>
    </source>
</evidence>
<feature type="compositionally biased region" description="Basic and acidic residues" evidence="9">
    <location>
        <begin position="74"/>
        <end position="86"/>
    </location>
</feature>
<evidence type="ECO:0008006" key="15">
    <source>
        <dbReference type="Google" id="ProtNLM"/>
    </source>
</evidence>
<feature type="transmembrane region" description="Helical" evidence="10">
    <location>
        <begin position="1291"/>
        <end position="1314"/>
    </location>
</feature>